<dbReference type="OrthoDB" id="463452at2"/>
<gene>
    <name evidence="1" type="ordered locus">PCC7424_1416</name>
</gene>
<dbReference type="eggNOG" id="ENOG5030C6C">
    <property type="taxonomic scope" value="Bacteria"/>
</dbReference>
<reference evidence="2" key="1">
    <citation type="journal article" date="2011" name="MBio">
        <title>Novel metabolic attributes of the genus Cyanothece, comprising a group of unicellular nitrogen-fixing Cyanobacteria.</title>
        <authorList>
            <person name="Bandyopadhyay A."/>
            <person name="Elvitigala T."/>
            <person name="Welsh E."/>
            <person name="Stockel J."/>
            <person name="Liberton M."/>
            <person name="Min H."/>
            <person name="Sherman L.A."/>
            <person name="Pakrasi H.B."/>
        </authorList>
    </citation>
    <scope>NUCLEOTIDE SEQUENCE [LARGE SCALE GENOMIC DNA]</scope>
    <source>
        <strain evidence="2">PCC 7424</strain>
    </source>
</reference>
<evidence type="ECO:0000313" key="2">
    <source>
        <dbReference type="Proteomes" id="UP000002384"/>
    </source>
</evidence>
<keyword evidence="2" id="KW-1185">Reference proteome</keyword>
<proteinExistence type="predicted"/>
<name>B7K8A0_GLOC7</name>
<sequence length="109" mass="12319">MQNPNLAQSNLSLKEQINRGHLSYPPQNNVINCPQLKKGNGYHSNGHNHLSEYEKIIQDILGYPVTAIILDEVGEIILDIGDLITYQAIDRAIKANVFNHLLKAVYRKQ</sequence>
<dbReference type="RefSeq" id="WP_012598806.1">
    <property type="nucleotide sequence ID" value="NC_011729.1"/>
</dbReference>
<evidence type="ECO:0000313" key="1">
    <source>
        <dbReference type="EMBL" id="ACK69860.1"/>
    </source>
</evidence>
<dbReference type="Proteomes" id="UP000002384">
    <property type="component" value="Chromosome"/>
</dbReference>
<dbReference type="KEGG" id="cyc:PCC7424_1416"/>
<accession>B7K8A0</accession>
<organism evidence="1 2">
    <name type="scientific">Gloeothece citriformis (strain PCC 7424)</name>
    <name type="common">Cyanothece sp. (strain PCC 7424)</name>
    <dbReference type="NCBI Taxonomy" id="65393"/>
    <lineage>
        <taxon>Bacteria</taxon>
        <taxon>Bacillati</taxon>
        <taxon>Cyanobacteriota</taxon>
        <taxon>Cyanophyceae</taxon>
        <taxon>Oscillatoriophycideae</taxon>
        <taxon>Chroococcales</taxon>
        <taxon>Aphanothecaceae</taxon>
        <taxon>Gloeothece</taxon>
        <taxon>Gloeothece citriformis</taxon>
    </lineage>
</organism>
<dbReference type="AlphaFoldDB" id="B7K8A0"/>
<protein>
    <submittedName>
        <fullName evidence="1">Uncharacterized protein</fullName>
    </submittedName>
</protein>
<dbReference type="EMBL" id="CP001291">
    <property type="protein sequence ID" value="ACK69860.1"/>
    <property type="molecule type" value="Genomic_DNA"/>
</dbReference>
<dbReference type="HOGENOM" id="CLU_2192659_0_0_3"/>